<gene>
    <name evidence="5" type="ORF">HF526_21085</name>
</gene>
<dbReference type="EMBL" id="JAAXLA010000042">
    <property type="protein sequence ID" value="NMH99791.1"/>
    <property type="molecule type" value="Genomic_DNA"/>
</dbReference>
<evidence type="ECO:0000313" key="5">
    <source>
        <dbReference type="EMBL" id="NMH99791.1"/>
    </source>
</evidence>
<accession>A0ABX1SDY6</accession>
<dbReference type="InterPro" id="IPR035418">
    <property type="entry name" value="AraC-bd_2"/>
</dbReference>
<dbReference type="RefSeq" id="WP_169383269.1">
    <property type="nucleotide sequence ID" value="NZ_JAAXLA010000042.1"/>
</dbReference>
<dbReference type="SMART" id="SM00342">
    <property type="entry name" value="HTH_ARAC"/>
    <property type="match status" value="1"/>
</dbReference>
<dbReference type="PANTHER" id="PTHR46796">
    <property type="entry name" value="HTH-TYPE TRANSCRIPTIONAL ACTIVATOR RHAS-RELATED"/>
    <property type="match status" value="1"/>
</dbReference>
<dbReference type="Pfam" id="PF14525">
    <property type="entry name" value="AraC_binding_2"/>
    <property type="match status" value="1"/>
</dbReference>
<reference evidence="5 6" key="1">
    <citation type="submission" date="2020-04" db="EMBL/GenBank/DDBJ databases">
        <authorList>
            <person name="Klaysubun C."/>
            <person name="Duangmal K."/>
            <person name="Lipun K."/>
        </authorList>
    </citation>
    <scope>NUCLEOTIDE SEQUENCE [LARGE SCALE GENOMIC DNA]</scope>
    <source>
        <strain evidence="5 6">K10HN5</strain>
    </source>
</reference>
<comment type="caution">
    <text evidence="5">The sequence shown here is derived from an EMBL/GenBank/DDBJ whole genome shotgun (WGS) entry which is preliminary data.</text>
</comment>
<keyword evidence="3" id="KW-0804">Transcription</keyword>
<dbReference type="PROSITE" id="PS01124">
    <property type="entry name" value="HTH_ARAC_FAMILY_2"/>
    <property type="match status" value="1"/>
</dbReference>
<dbReference type="Proteomes" id="UP000820669">
    <property type="component" value="Unassembled WGS sequence"/>
</dbReference>
<name>A0ABX1SDY6_9PSEU</name>
<keyword evidence="1" id="KW-0805">Transcription regulation</keyword>
<keyword evidence="2" id="KW-0238">DNA-binding</keyword>
<keyword evidence="6" id="KW-1185">Reference proteome</keyword>
<dbReference type="InterPro" id="IPR050204">
    <property type="entry name" value="AraC_XylS_family_regulators"/>
</dbReference>
<proteinExistence type="predicted"/>
<evidence type="ECO:0000256" key="1">
    <source>
        <dbReference type="ARBA" id="ARBA00023015"/>
    </source>
</evidence>
<dbReference type="InterPro" id="IPR018060">
    <property type="entry name" value="HTH_AraC"/>
</dbReference>
<sequence>MADPQYFAFSEFDPDVAESVSREGDVVTSLDLLHRPTPEFSYDAYGISRGPLSVEEIWYTDETRVGLPADDDTGYAVSLPLQGAMQAGHRGREMEVAPGQAAAFQPVGGIDIITDSDYDFLVVRIDAGVLEDTLEDQLGHSVQRPLQLAPTMDLETAAGRVWAGLVRLVLDGAPPGGGLMDNPTIAEPLQESLLVSLLQTIDHPYREELEAPMHTWAPGPVRRTVDLIEAFPEIPFTVADLAHDEGLSVRALQQGWLRHLGVRPTHYLQRVRLGRAHLELQQYAPGETTVVGTAYQWGFPNPARFVDAYGKRYGLPPAQTLRGPAYA</sequence>
<evidence type="ECO:0000256" key="2">
    <source>
        <dbReference type="ARBA" id="ARBA00023125"/>
    </source>
</evidence>
<dbReference type="Gene3D" id="1.10.10.60">
    <property type="entry name" value="Homeodomain-like"/>
    <property type="match status" value="1"/>
</dbReference>
<feature type="domain" description="HTH araC/xylS-type" evidence="4">
    <location>
        <begin position="222"/>
        <end position="323"/>
    </location>
</feature>
<dbReference type="Pfam" id="PF12833">
    <property type="entry name" value="HTH_18"/>
    <property type="match status" value="1"/>
</dbReference>
<protein>
    <submittedName>
        <fullName evidence="5">AraC family transcriptional regulator</fullName>
    </submittedName>
</protein>
<dbReference type="PANTHER" id="PTHR46796:SF12">
    <property type="entry name" value="HTH-TYPE DNA-BINDING TRANSCRIPTIONAL ACTIVATOR EUTR"/>
    <property type="match status" value="1"/>
</dbReference>
<dbReference type="PROSITE" id="PS00041">
    <property type="entry name" value="HTH_ARAC_FAMILY_1"/>
    <property type="match status" value="1"/>
</dbReference>
<evidence type="ECO:0000256" key="3">
    <source>
        <dbReference type="ARBA" id="ARBA00023163"/>
    </source>
</evidence>
<evidence type="ECO:0000259" key="4">
    <source>
        <dbReference type="PROSITE" id="PS01124"/>
    </source>
</evidence>
<evidence type="ECO:0000313" key="6">
    <source>
        <dbReference type="Proteomes" id="UP000820669"/>
    </source>
</evidence>
<organism evidence="5 6">
    <name type="scientific">Pseudonocardia acidicola</name>
    <dbReference type="NCBI Taxonomy" id="2724939"/>
    <lineage>
        <taxon>Bacteria</taxon>
        <taxon>Bacillati</taxon>
        <taxon>Actinomycetota</taxon>
        <taxon>Actinomycetes</taxon>
        <taxon>Pseudonocardiales</taxon>
        <taxon>Pseudonocardiaceae</taxon>
        <taxon>Pseudonocardia</taxon>
    </lineage>
</organism>
<dbReference type="InterPro" id="IPR018062">
    <property type="entry name" value="HTH_AraC-typ_CS"/>
</dbReference>